<dbReference type="AlphaFoldDB" id="A0AAD7GWI1"/>
<sequence length="167" mass="18494">MSISWSRAGEWFAGSTRDAACTGELREEAGLLIEELEAELKPELEDEASEAGELNIFLGVWGVGERGRELAWLDGLIYTLGPEKKQSGWLRSESGEMMTQRRCHPRSVGPNRSGWLEIGQIGLRFCADTGHLLHSFISIPAQVDPTYRAKFSSPTRRNYSPASPRAG</sequence>
<reference evidence="1" key="1">
    <citation type="submission" date="2023-03" db="EMBL/GenBank/DDBJ databases">
        <title>Massive genome expansion in bonnet fungi (Mycena s.s.) driven by repeated elements and novel gene families across ecological guilds.</title>
        <authorList>
            <consortium name="Lawrence Berkeley National Laboratory"/>
            <person name="Harder C.B."/>
            <person name="Miyauchi S."/>
            <person name="Viragh M."/>
            <person name="Kuo A."/>
            <person name="Thoen E."/>
            <person name="Andreopoulos B."/>
            <person name="Lu D."/>
            <person name="Skrede I."/>
            <person name="Drula E."/>
            <person name="Henrissat B."/>
            <person name="Morin E."/>
            <person name="Kohler A."/>
            <person name="Barry K."/>
            <person name="LaButti K."/>
            <person name="Morin E."/>
            <person name="Salamov A."/>
            <person name="Lipzen A."/>
            <person name="Mereny Z."/>
            <person name="Hegedus B."/>
            <person name="Baldrian P."/>
            <person name="Stursova M."/>
            <person name="Weitz H."/>
            <person name="Taylor A."/>
            <person name="Grigoriev I.V."/>
            <person name="Nagy L.G."/>
            <person name="Martin F."/>
            <person name="Kauserud H."/>
        </authorList>
    </citation>
    <scope>NUCLEOTIDE SEQUENCE</scope>
    <source>
        <strain evidence="1">CBHHK067</strain>
    </source>
</reference>
<evidence type="ECO:0000313" key="2">
    <source>
        <dbReference type="Proteomes" id="UP001221757"/>
    </source>
</evidence>
<organism evidence="1 2">
    <name type="scientific">Mycena rosella</name>
    <name type="common">Pink bonnet</name>
    <name type="synonym">Agaricus rosellus</name>
    <dbReference type="NCBI Taxonomy" id="1033263"/>
    <lineage>
        <taxon>Eukaryota</taxon>
        <taxon>Fungi</taxon>
        <taxon>Dikarya</taxon>
        <taxon>Basidiomycota</taxon>
        <taxon>Agaricomycotina</taxon>
        <taxon>Agaricomycetes</taxon>
        <taxon>Agaricomycetidae</taxon>
        <taxon>Agaricales</taxon>
        <taxon>Marasmiineae</taxon>
        <taxon>Mycenaceae</taxon>
        <taxon>Mycena</taxon>
    </lineage>
</organism>
<comment type="caution">
    <text evidence="1">The sequence shown here is derived from an EMBL/GenBank/DDBJ whole genome shotgun (WGS) entry which is preliminary data.</text>
</comment>
<gene>
    <name evidence="1" type="ORF">B0H17DRAFT_1125647</name>
</gene>
<accession>A0AAD7GWI1</accession>
<proteinExistence type="predicted"/>
<name>A0AAD7GWI1_MYCRO</name>
<evidence type="ECO:0000313" key="1">
    <source>
        <dbReference type="EMBL" id="KAJ7706822.1"/>
    </source>
</evidence>
<protein>
    <submittedName>
        <fullName evidence="1">Uncharacterized protein</fullName>
    </submittedName>
</protein>
<dbReference type="Proteomes" id="UP001221757">
    <property type="component" value="Unassembled WGS sequence"/>
</dbReference>
<dbReference type="EMBL" id="JARKIE010000006">
    <property type="protein sequence ID" value="KAJ7706822.1"/>
    <property type="molecule type" value="Genomic_DNA"/>
</dbReference>
<keyword evidence="2" id="KW-1185">Reference proteome</keyword>